<evidence type="ECO:0000259" key="4">
    <source>
        <dbReference type="Pfam" id="PF00501"/>
    </source>
</evidence>
<protein>
    <submittedName>
        <fullName evidence="6">Putative acyl-CoA synthase</fullName>
    </submittedName>
</protein>
<keyword evidence="7" id="KW-1185">Reference proteome</keyword>
<evidence type="ECO:0000313" key="6">
    <source>
        <dbReference type="EMBL" id="AGA67534.1"/>
    </source>
</evidence>
<dbReference type="InterPro" id="IPR042099">
    <property type="entry name" value="ANL_N_sf"/>
</dbReference>
<gene>
    <name evidence="6" type="ORF">BPP43_11960</name>
</gene>
<dbReference type="PANTHER" id="PTHR43201:SF5">
    <property type="entry name" value="MEDIUM-CHAIN ACYL-COA LIGASE ACSF2, MITOCHONDRIAL"/>
    <property type="match status" value="1"/>
</dbReference>
<dbReference type="GO" id="GO:0031956">
    <property type="term" value="F:medium-chain fatty acid-CoA ligase activity"/>
    <property type="evidence" value="ECO:0007669"/>
    <property type="project" value="TreeGrafter"/>
</dbReference>
<proteinExistence type="inferred from homology"/>
<dbReference type="InterPro" id="IPR020845">
    <property type="entry name" value="AMP-binding_CS"/>
</dbReference>
<dbReference type="Proteomes" id="UP000010793">
    <property type="component" value="Chromosome"/>
</dbReference>
<sequence length="539" mass="60632">MISGESFWDDNIKRDMDYISIGDRKVYTYKEAPNSMYDILLDSADKYRDKIAIVDSSGNEYSYIQLLNLVDEFACYLNKSIGIGRANKVGILLSNRVEFCISIMALSKLSSISVIFPSKYKASEVKSLYEKICIDCLIVEDIYLDYFSDEDKLQKVVCGSNNNYGFSYIYEDNFSFCNEDIISRDLYNDAIIMFTSGTTSKSKAVLLKNYNLVHAIISYNRILSITENDISIIATPIYHITGIIALFGLFIYSGGLLFLKKTFNAKEVLDTVLEKKITFIHASPTVFALLIELMDSFPSLPSLRSFACGSSNMTPNNILKIKEWLPQVDFHTVYGLTETSSPGTIFPIGAADSKYIGSSGLAIPGFDIKITDEDFNECNVGEIGEICVRGAVVLERYYNLESDSIVDGWLKTGDIGYLNDDGYLYVVDRKKDLINKGGEKICSFDVENEISKIEGVLESAVVARLDDKYGEVPVAMVKLMSGYSYSYEDFYNILIKNLAKYKVPVDIIFTDELPKTANGKVDKKEIKKFLINKKERIVC</sequence>
<dbReference type="Pfam" id="PF13193">
    <property type="entry name" value="AMP-binding_C"/>
    <property type="match status" value="1"/>
</dbReference>
<dbReference type="Gene3D" id="3.30.300.30">
    <property type="match status" value="1"/>
</dbReference>
<dbReference type="Pfam" id="PF00501">
    <property type="entry name" value="AMP-binding"/>
    <property type="match status" value="1"/>
</dbReference>
<reference evidence="6 7" key="1">
    <citation type="journal article" date="2013" name="Genome Announc.">
        <title>Complete Genome Sequence of the Porcine Strain Brachyspira pilosicoli P43/6/78(T.).</title>
        <authorList>
            <person name="Lin C."/>
            <person name="den Bakker H.C."/>
            <person name="Suzuki H."/>
            <person name="Lefebure T."/>
            <person name="Ponnala L."/>
            <person name="Sun Q."/>
            <person name="Stanhope M.J."/>
            <person name="Wiedmann M."/>
            <person name="Duhamel G.E."/>
        </authorList>
    </citation>
    <scope>NUCLEOTIDE SEQUENCE [LARGE SCALE GENOMIC DNA]</scope>
    <source>
        <strain evidence="6 7">P43/6/78</strain>
    </source>
</reference>
<dbReference type="GO" id="GO:0006631">
    <property type="term" value="P:fatty acid metabolic process"/>
    <property type="evidence" value="ECO:0007669"/>
    <property type="project" value="TreeGrafter"/>
</dbReference>
<dbReference type="PROSITE" id="PS00455">
    <property type="entry name" value="AMP_BINDING"/>
    <property type="match status" value="1"/>
</dbReference>
<feature type="transmembrane region" description="Helical" evidence="3">
    <location>
        <begin position="237"/>
        <end position="259"/>
    </location>
</feature>
<dbReference type="RefSeq" id="WP_015274996.1">
    <property type="nucleotide sequence ID" value="NC_019908.1"/>
</dbReference>
<evidence type="ECO:0000256" key="3">
    <source>
        <dbReference type="SAM" id="Phobius"/>
    </source>
</evidence>
<dbReference type="Gene3D" id="3.40.50.12780">
    <property type="entry name" value="N-terminal domain of ligase-like"/>
    <property type="match status" value="1"/>
</dbReference>
<feature type="domain" description="AMP-dependent synthetase/ligase" evidence="4">
    <location>
        <begin position="42"/>
        <end position="398"/>
    </location>
</feature>
<dbReference type="CDD" id="cd04433">
    <property type="entry name" value="AFD_class_I"/>
    <property type="match status" value="1"/>
</dbReference>
<dbReference type="KEGG" id="bpip:BPP43_11960"/>
<evidence type="ECO:0000259" key="5">
    <source>
        <dbReference type="Pfam" id="PF13193"/>
    </source>
</evidence>
<dbReference type="InterPro" id="IPR045851">
    <property type="entry name" value="AMP-bd_C_sf"/>
</dbReference>
<keyword evidence="2" id="KW-0436">Ligase</keyword>
<dbReference type="PANTHER" id="PTHR43201">
    <property type="entry name" value="ACYL-COA SYNTHETASE"/>
    <property type="match status" value="1"/>
</dbReference>
<evidence type="ECO:0000313" key="7">
    <source>
        <dbReference type="Proteomes" id="UP000010793"/>
    </source>
</evidence>
<accession>A0A3B6VSC5</accession>
<dbReference type="SUPFAM" id="SSF56801">
    <property type="entry name" value="Acetyl-CoA synthetase-like"/>
    <property type="match status" value="1"/>
</dbReference>
<comment type="similarity">
    <text evidence="1">Belongs to the ATP-dependent AMP-binding enzyme family.</text>
</comment>
<dbReference type="InterPro" id="IPR000873">
    <property type="entry name" value="AMP-dep_synth/lig_dom"/>
</dbReference>
<evidence type="ECO:0000256" key="1">
    <source>
        <dbReference type="ARBA" id="ARBA00006432"/>
    </source>
</evidence>
<keyword evidence="3" id="KW-0812">Transmembrane</keyword>
<dbReference type="AlphaFoldDB" id="A0A3B6VSC5"/>
<evidence type="ECO:0000256" key="2">
    <source>
        <dbReference type="ARBA" id="ARBA00022598"/>
    </source>
</evidence>
<keyword evidence="3" id="KW-1133">Transmembrane helix</keyword>
<feature type="domain" description="AMP-binding enzyme C-terminal" evidence="5">
    <location>
        <begin position="446"/>
        <end position="520"/>
    </location>
</feature>
<name>A0A3B6VSC5_BRAPL</name>
<keyword evidence="3" id="KW-0472">Membrane</keyword>
<dbReference type="InterPro" id="IPR025110">
    <property type="entry name" value="AMP-bd_C"/>
</dbReference>
<dbReference type="EMBL" id="CP002873">
    <property type="protein sequence ID" value="AGA67534.1"/>
    <property type="molecule type" value="Genomic_DNA"/>
</dbReference>
<organism evidence="6 7">
    <name type="scientific">Brachyspira pilosicoli P43/6/78</name>
    <dbReference type="NCBI Taxonomy" id="1042417"/>
    <lineage>
        <taxon>Bacteria</taxon>
        <taxon>Pseudomonadati</taxon>
        <taxon>Spirochaetota</taxon>
        <taxon>Spirochaetia</taxon>
        <taxon>Brachyspirales</taxon>
        <taxon>Brachyspiraceae</taxon>
        <taxon>Brachyspira</taxon>
    </lineage>
</organism>